<evidence type="ECO:0000313" key="1">
    <source>
        <dbReference type="EMBL" id="GEM77229.1"/>
    </source>
</evidence>
<dbReference type="AlphaFoldDB" id="A0A511QIX5"/>
<organism evidence="1 2">
    <name type="scientific">Vibrio sagamiensis NBRC 104589</name>
    <dbReference type="NCBI Taxonomy" id="1219064"/>
    <lineage>
        <taxon>Bacteria</taxon>
        <taxon>Pseudomonadati</taxon>
        <taxon>Pseudomonadota</taxon>
        <taxon>Gammaproteobacteria</taxon>
        <taxon>Vibrionales</taxon>
        <taxon>Vibrionaceae</taxon>
        <taxon>Vibrio</taxon>
    </lineage>
</organism>
<evidence type="ECO:0000313" key="2">
    <source>
        <dbReference type="Proteomes" id="UP000321922"/>
    </source>
</evidence>
<protein>
    <submittedName>
        <fullName evidence="1">Uncharacterized protein</fullName>
    </submittedName>
</protein>
<gene>
    <name evidence="1" type="ORF">VSA01S_33410</name>
</gene>
<dbReference type="EMBL" id="BJXJ01000044">
    <property type="protein sequence ID" value="GEM77229.1"/>
    <property type="molecule type" value="Genomic_DNA"/>
</dbReference>
<keyword evidence="2" id="KW-1185">Reference proteome</keyword>
<sequence>MKKRISLGLATLLCGCASQDYTGQGEYFELQTVHVIERDLSVFKPTQTASTRDAPRRSLIEQNDAPKSHSLTLFGQPLVNKDAPSDKKIPMMKKPVPHYTVRHGESYQVALTRWLNTAGMNNIAWQLDEAHRSILSREAPAPKGFRGSLKQAVVALSRTLDMPLQIVMDPDLNVAGVYDFEGEARLTHVTGHSIKNVVKNVVNNYGLKWVEGDSPARSYLAADNYKFGADYYLLTEKDDIVMALTSVLDAYPLRSDIIQSTGQVLIQEDR</sequence>
<proteinExistence type="predicted"/>
<dbReference type="Proteomes" id="UP000321922">
    <property type="component" value="Unassembled WGS sequence"/>
</dbReference>
<dbReference type="PROSITE" id="PS51257">
    <property type="entry name" value="PROKAR_LIPOPROTEIN"/>
    <property type="match status" value="1"/>
</dbReference>
<comment type="caution">
    <text evidence="1">The sequence shown here is derived from an EMBL/GenBank/DDBJ whole genome shotgun (WGS) entry which is preliminary data.</text>
</comment>
<accession>A0A511QIX5</accession>
<reference evidence="1 2" key="1">
    <citation type="submission" date="2019-07" db="EMBL/GenBank/DDBJ databases">
        <title>Whole genome shotgun sequence of Vibrio sagamiensis NBRC 104589.</title>
        <authorList>
            <person name="Hosoyama A."/>
            <person name="Uohara A."/>
            <person name="Ohji S."/>
            <person name="Ichikawa N."/>
        </authorList>
    </citation>
    <scope>NUCLEOTIDE SEQUENCE [LARGE SCALE GENOMIC DNA]</scope>
    <source>
        <strain evidence="1 2">NBRC 104589</strain>
    </source>
</reference>
<name>A0A511QIX5_9VIBR</name>
<dbReference type="RefSeq" id="WP_039981873.1">
    <property type="nucleotide sequence ID" value="NZ_BAOJ01000081.1"/>
</dbReference>
<dbReference type="OrthoDB" id="5874021at2"/>